<evidence type="ECO:0000256" key="9">
    <source>
        <dbReference type="SAM" id="Phobius"/>
    </source>
</evidence>
<evidence type="ECO:0000313" key="10">
    <source>
        <dbReference type="EMBL" id="SFV58393.1"/>
    </source>
</evidence>
<evidence type="ECO:0000256" key="8">
    <source>
        <dbReference type="ARBA" id="ARBA00023136"/>
    </source>
</evidence>
<feature type="transmembrane region" description="Helical" evidence="9">
    <location>
        <begin position="45"/>
        <end position="63"/>
    </location>
</feature>
<feature type="transmembrane region" description="Helical" evidence="9">
    <location>
        <begin position="135"/>
        <end position="156"/>
    </location>
</feature>
<name>A0A1W1BY10_9ZZZZ</name>
<evidence type="ECO:0000256" key="6">
    <source>
        <dbReference type="ARBA" id="ARBA00022692"/>
    </source>
</evidence>
<dbReference type="Pfam" id="PF03186">
    <property type="entry name" value="CobD_Cbib"/>
    <property type="match status" value="1"/>
</dbReference>
<reference evidence="10" key="1">
    <citation type="submission" date="2016-10" db="EMBL/GenBank/DDBJ databases">
        <authorList>
            <person name="de Groot N.N."/>
        </authorList>
    </citation>
    <scope>NUCLEOTIDE SEQUENCE</scope>
</reference>
<evidence type="ECO:0000256" key="1">
    <source>
        <dbReference type="ARBA" id="ARBA00004651"/>
    </source>
</evidence>
<sequence length="293" mass="32866">MYLEITLLAYLIDRVFGEFDFIKHPVVIMGDYINWFEKKFYRDSTLNGAILTLTLIIIVWLIVGSIKSNINNHILLGIIASTTIASKMLHDSVKDIIKNPHHIKYLVSRDTKELNQSDINRASIETYAENLSDGVIAPLFYLILFGLEGAFIYKAINTLDSMVGYRNERYEKFGKFSAILDDVANYIPARITALLISILFLSKKALLEFYSYGKKHDSPNAAHPISAMALAIGVKLGGDTAYFGKIKKKASFGNGREAILVNDIKKSLSLQKRLDIFIILSLLGAIAICEIYT</sequence>
<keyword evidence="5" id="KW-0169">Cobalamin biosynthesis</keyword>
<comment type="subcellular location">
    <subcellularLocation>
        <location evidence="1">Cell membrane</location>
        <topology evidence="1">Multi-pass membrane protein</topology>
    </subcellularLocation>
</comment>
<comment type="pathway">
    <text evidence="2">Cofactor biosynthesis; adenosylcobalamin biosynthesis.</text>
</comment>
<dbReference type="GO" id="GO:0043757">
    <property type="term" value="F:adenosylcobinamide-phosphate synthase activity"/>
    <property type="evidence" value="ECO:0007669"/>
    <property type="project" value="UniProtKB-EC"/>
</dbReference>
<dbReference type="HAMAP" id="MF_00024">
    <property type="entry name" value="CobD_CbiB"/>
    <property type="match status" value="1"/>
</dbReference>
<dbReference type="EMBL" id="FPHE01000083">
    <property type="protein sequence ID" value="SFV58393.1"/>
    <property type="molecule type" value="Genomic_DNA"/>
</dbReference>
<dbReference type="PANTHER" id="PTHR34308">
    <property type="entry name" value="COBALAMIN BIOSYNTHESIS PROTEIN CBIB"/>
    <property type="match status" value="1"/>
</dbReference>
<keyword evidence="4" id="KW-1003">Cell membrane</keyword>
<evidence type="ECO:0000256" key="5">
    <source>
        <dbReference type="ARBA" id="ARBA00022573"/>
    </source>
</evidence>
<dbReference type="GO" id="GO:0048472">
    <property type="term" value="F:threonine-phosphate decarboxylase activity"/>
    <property type="evidence" value="ECO:0007669"/>
    <property type="project" value="InterPro"/>
</dbReference>
<dbReference type="EC" id="6.3.1.10" evidence="10"/>
<keyword evidence="6 9" id="KW-0812">Transmembrane</keyword>
<keyword evidence="10" id="KW-0436">Ligase</keyword>
<evidence type="ECO:0000256" key="4">
    <source>
        <dbReference type="ARBA" id="ARBA00022475"/>
    </source>
</evidence>
<evidence type="ECO:0000256" key="3">
    <source>
        <dbReference type="ARBA" id="ARBA00006263"/>
    </source>
</evidence>
<protein>
    <submittedName>
        <fullName evidence="10">Adenosylcobinamide-phosphate synthase</fullName>
        <ecNumber evidence="10">6.3.1.10</ecNumber>
    </submittedName>
</protein>
<organism evidence="10">
    <name type="scientific">hydrothermal vent metagenome</name>
    <dbReference type="NCBI Taxonomy" id="652676"/>
    <lineage>
        <taxon>unclassified sequences</taxon>
        <taxon>metagenomes</taxon>
        <taxon>ecological metagenomes</taxon>
    </lineage>
</organism>
<evidence type="ECO:0000256" key="7">
    <source>
        <dbReference type="ARBA" id="ARBA00022989"/>
    </source>
</evidence>
<dbReference type="NCBIfam" id="TIGR00380">
    <property type="entry name" value="cobal_cbiB"/>
    <property type="match status" value="1"/>
</dbReference>
<dbReference type="AlphaFoldDB" id="A0A1W1BY10"/>
<evidence type="ECO:0000256" key="2">
    <source>
        <dbReference type="ARBA" id="ARBA00004953"/>
    </source>
</evidence>
<keyword evidence="8 9" id="KW-0472">Membrane</keyword>
<dbReference type="GO" id="GO:0009236">
    <property type="term" value="P:cobalamin biosynthetic process"/>
    <property type="evidence" value="ECO:0007669"/>
    <property type="project" value="UniProtKB-UniPathway"/>
</dbReference>
<gene>
    <name evidence="10" type="ORF">MNB_SV-12-630</name>
</gene>
<proteinExistence type="inferred from homology"/>
<dbReference type="PANTHER" id="PTHR34308:SF1">
    <property type="entry name" value="COBALAMIN BIOSYNTHESIS PROTEIN CBIB"/>
    <property type="match status" value="1"/>
</dbReference>
<dbReference type="InterPro" id="IPR004485">
    <property type="entry name" value="Cobalamin_biosynth_CobD/CbiB"/>
</dbReference>
<comment type="similarity">
    <text evidence="3">Belongs to the CobD/CbiB family.</text>
</comment>
<dbReference type="UniPathway" id="UPA00148"/>
<accession>A0A1W1BY10</accession>
<keyword evidence="7 9" id="KW-1133">Transmembrane helix</keyword>
<dbReference type="GO" id="GO:0005886">
    <property type="term" value="C:plasma membrane"/>
    <property type="evidence" value="ECO:0007669"/>
    <property type="project" value="UniProtKB-SubCell"/>
</dbReference>